<dbReference type="InterPro" id="IPR015824">
    <property type="entry name" value="Phosphoglycerate_kinase_N"/>
</dbReference>
<keyword evidence="7" id="KW-0819">tRNA processing</keyword>
<dbReference type="SUPFAM" id="SSF53335">
    <property type="entry name" value="S-adenosyl-L-methionine-dependent methyltransferases"/>
    <property type="match status" value="1"/>
</dbReference>
<reference evidence="14" key="1">
    <citation type="submission" date="2023-03" db="EMBL/GenBank/DDBJ databases">
        <authorList>
            <person name="Julca I."/>
        </authorList>
    </citation>
    <scope>NUCLEOTIDE SEQUENCE</scope>
</reference>
<evidence type="ECO:0000256" key="9">
    <source>
        <dbReference type="ARBA" id="ARBA00022777"/>
    </source>
</evidence>
<dbReference type="GO" id="GO:0005524">
    <property type="term" value="F:ATP binding"/>
    <property type="evidence" value="ECO:0007669"/>
    <property type="project" value="UniProtKB-KW"/>
</dbReference>
<dbReference type="InterPro" id="IPR029063">
    <property type="entry name" value="SAM-dependent_MTases_sf"/>
</dbReference>
<evidence type="ECO:0000256" key="11">
    <source>
        <dbReference type="ARBA" id="ARBA00022842"/>
    </source>
</evidence>
<proteinExistence type="inferred from homology"/>
<evidence type="ECO:0000256" key="2">
    <source>
        <dbReference type="ARBA" id="ARBA00001946"/>
    </source>
</evidence>
<evidence type="ECO:0000256" key="10">
    <source>
        <dbReference type="ARBA" id="ARBA00022840"/>
    </source>
</evidence>
<evidence type="ECO:0000256" key="5">
    <source>
        <dbReference type="ARBA" id="ARBA00022679"/>
    </source>
</evidence>
<dbReference type="GO" id="GO:0004618">
    <property type="term" value="F:phosphoglycerate kinase activity"/>
    <property type="evidence" value="ECO:0007669"/>
    <property type="project" value="UniProtKB-EC"/>
</dbReference>
<evidence type="ECO:0000256" key="13">
    <source>
        <dbReference type="RuleBase" id="RU000696"/>
    </source>
</evidence>
<keyword evidence="8" id="KW-0547">Nucleotide-binding</keyword>
<dbReference type="PRINTS" id="PR00477">
    <property type="entry name" value="PHGLYCKINASE"/>
</dbReference>
<accession>A0AAV1CQT8</accession>
<comment type="subunit">
    <text evidence="13">Monomer.</text>
</comment>
<dbReference type="InterPro" id="IPR003358">
    <property type="entry name" value="tRNA_(Gua-N-7)_MeTrfase_Trmb"/>
</dbReference>
<comment type="cofactor">
    <cofactor evidence="2">
        <name>Mg(2+)</name>
        <dbReference type="ChEBI" id="CHEBI:18420"/>
    </cofactor>
</comment>
<keyword evidence="11" id="KW-0460">Magnesium</keyword>
<dbReference type="Gene3D" id="3.40.50.150">
    <property type="entry name" value="Vaccinia Virus protein VP39"/>
    <property type="match status" value="1"/>
</dbReference>
<comment type="catalytic activity">
    <reaction evidence="1">
        <text>guanosine(46) in tRNA + S-adenosyl-L-methionine = N(7)-methylguanosine(46) in tRNA + S-adenosyl-L-homocysteine</text>
        <dbReference type="Rhea" id="RHEA:42708"/>
        <dbReference type="Rhea" id="RHEA-COMP:10188"/>
        <dbReference type="Rhea" id="RHEA-COMP:10189"/>
        <dbReference type="ChEBI" id="CHEBI:57856"/>
        <dbReference type="ChEBI" id="CHEBI:59789"/>
        <dbReference type="ChEBI" id="CHEBI:74269"/>
        <dbReference type="ChEBI" id="CHEBI:74480"/>
        <dbReference type="EC" id="2.1.1.33"/>
    </reaction>
</comment>
<evidence type="ECO:0000313" key="15">
    <source>
        <dbReference type="Proteomes" id="UP001161247"/>
    </source>
</evidence>
<sequence length="690" mass="76750">MSQIVDFIWQQGFLSVGKPLLLNSFTTSPPSQSQSRKLVLPRHHRLLPASTFKPGKLAAVNGKIVENAELRFIHNEAEDFEGAELGSIPHVQTLRQFPRTELSGKVVMVRFDSKLLLRQLQEHKSSFGTTVATIKYLHEAGAKITLVSSWEATTSSNILASESLSEYLSSLLQLKVVPTQLTTRQNHSTKQESEILLLENLSHFKEERANCKRFAQLLSSGLDLFVNDAFFESHKSLASTVGISRFGFSCIAGFDFEAGLSQLKNIISACKRPYLAIVGGGNLVDKAAALHLLVSICDGVVFVGDMAFQIMNALGLPVPVKLVEYNAIEEALALVKSMKSKGRGIFLPKDFLCINKLDLATFETFSATCLSDGWQPIDLGPDSLEEFTILLSQFQKILWIGPVKFGSSSTDTGGASKLAAILDRLRRQNNLETIVVGKMACKTLPVSYLTYSMIENASLIWDYLKGKNLPGLMALDRAYPCQIQWDEIYGDPTRLLVVDIGSGNGLFLSKMARKRKDLNFLGLEINGKLVNHCLEDISQLGIKNGYFIRTNATSTFRSIVSSYPGQMTMVSIQCPNPDFNKQEDHRWRMLQRSLVEAIVDLLAPGGKALHLISNEFLGFAKAFNLTAEQLVIPATRVMHEAEWLDENPFGVRSDWEQHVLDRGDKMYRLLLIKSADECLKYWELDGKCLG</sequence>
<evidence type="ECO:0000256" key="6">
    <source>
        <dbReference type="ARBA" id="ARBA00022691"/>
    </source>
</evidence>
<dbReference type="Gene3D" id="3.40.50.1260">
    <property type="entry name" value="Phosphoglycerate kinase, N-terminal domain"/>
    <property type="match status" value="2"/>
</dbReference>
<keyword evidence="15" id="KW-1185">Reference proteome</keyword>
<keyword evidence="10" id="KW-0067">ATP-binding</keyword>
<evidence type="ECO:0000256" key="3">
    <source>
        <dbReference type="ARBA" id="ARBA00008982"/>
    </source>
</evidence>
<evidence type="ECO:0000256" key="8">
    <source>
        <dbReference type="ARBA" id="ARBA00022741"/>
    </source>
</evidence>
<evidence type="ECO:0000256" key="1">
    <source>
        <dbReference type="ARBA" id="ARBA00000142"/>
    </source>
</evidence>
<dbReference type="Proteomes" id="UP001161247">
    <property type="component" value="Chromosome 3"/>
</dbReference>
<gene>
    <name evidence="14" type="ORF">OLC1_LOCUS8319</name>
</gene>
<comment type="catalytic activity">
    <reaction evidence="12">
        <text>(2R)-3-phosphoglycerate + ATP = (2R)-3-phospho-glyceroyl phosphate + ADP</text>
        <dbReference type="Rhea" id="RHEA:14801"/>
        <dbReference type="ChEBI" id="CHEBI:30616"/>
        <dbReference type="ChEBI" id="CHEBI:57604"/>
        <dbReference type="ChEBI" id="CHEBI:58272"/>
        <dbReference type="ChEBI" id="CHEBI:456216"/>
        <dbReference type="EC" id="2.7.2.3"/>
    </reaction>
</comment>
<dbReference type="GO" id="GO:0005829">
    <property type="term" value="C:cytosol"/>
    <property type="evidence" value="ECO:0007669"/>
    <property type="project" value="TreeGrafter"/>
</dbReference>
<evidence type="ECO:0000313" key="14">
    <source>
        <dbReference type="EMBL" id="CAI9097979.1"/>
    </source>
</evidence>
<evidence type="ECO:0000256" key="7">
    <source>
        <dbReference type="ARBA" id="ARBA00022694"/>
    </source>
</evidence>
<dbReference type="InterPro" id="IPR001576">
    <property type="entry name" value="Phosphoglycerate_kinase"/>
</dbReference>
<evidence type="ECO:0000256" key="4">
    <source>
        <dbReference type="ARBA" id="ARBA00022603"/>
    </source>
</evidence>
<dbReference type="GO" id="GO:0006094">
    <property type="term" value="P:gluconeogenesis"/>
    <property type="evidence" value="ECO:0007669"/>
    <property type="project" value="TreeGrafter"/>
</dbReference>
<evidence type="ECO:0000256" key="12">
    <source>
        <dbReference type="RuleBase" id="RU000532"/>
    </source>
</evidence>
<dbReference type="PANTHER" id="PTHR11406:SF32">
    <property type="entry name" value="PHOSPHOGLYCERATE KINASE"/>
    <property type="match status" value="1"/>
</dbReference>
<comment type="similarity">
    <text evidence="3 12">Belongs to the phosphoglycerate kinase family.</text>
</comment>
<dbReference type="SUPFAM" id="SSF53748">
    <property type="entry name" value="Phosphoglycerate kinase"/>
    <property type="match status" value="1"/>
</dbReference>
<dbReference type="PROSITE" id="PS51625">
    <property type="entry name" value="SAM_MT_TRMB"/>
    <property type="match status" value="1"/>
</dbReference>
<organism evidence="14 15">
    <name type="scientific">Oldenlandia corymbosa var. corymbosa</name>
    <dbReference type="NCBI Taxonomy" id="529605"/>
    <lineage>
        <taxon>Eukaryota</taxon>
        <taxon>Viridiplantae</taxon>
        <taxon>Streptophyta</taxon>
        <taxon>Embryophyta</taxon>
        <taxon>Tracheophyta</taxon>
        <taxon>Spermatophyta</taxon>
        <taxon>Magnoliopsida</taxon>
        <taxon>eudicotyledons</taxon>
        <taxon>Gunneridae</taxon>
        <taxon>Pentapetalae</taxon>
        <taxon>asterids</taxon>
        <taxon>lamiids</taxon>
        <taxon>Gentianales</taxon>
        <taxon>Rubiaceae</taxon>
        <taxon>Rubioideae</taxon>
        <taxon>Spermacoceae</taxon>
        <taxon>Hedyotis-Oldenlandia complex</taxon>
        <taxon>Oldenlandia</taxon>
    </lineage>
</organism>
<dbReference type="Pfam" id="PF02390">
    <property type="entry name" value="Methyltransf_4"/>
    <property type="match status" value="1"/>
</dbReference>
<dbReference type="GO" id="GO:0006096">
    <property type="term" value="P:glycolytic process"/>
    <property type="evidence" value="ECO:0007669"/>
    <property type="project" value="InterPro"/>
</dbReference>
<dbReference type="AlphaFoldDB" id="A0AAV1CQT8"/>
<dbReference type="GO" id="GO:0008176">
    <property type="term" value="F:tRNA (guanine(46)-N7)-methyltransferase activity"/>
    <property type="evidence" value="ECO:0007669"/>
    <property type="project" value="UniProtKB-EC"/>
</dbReference>
<dbReference type="GO" id="GO:0043531">
    <property type="term" value="F:ADP binding"/>
    <property type="evidence" value="ECO:0007669"/>
    <property type="project" value="TreeGrafter"/>
</dbReference>
<keyword evidence="6" id="KW-0949">S-adenosyl-L-methionine</keyword>
<keyword evidence="9 12" id="KW-0418">Kinase</keyword>
<name>A0AAV1CQT8_OLDCO</name>
<keyword evidence="4" id="KW-0489">Methyltransferase</keyword>
<dbReference type="EMBL" id="OX459120">
    <property type="protein sequence ID" value="CAI9097979.1"/>
    <property type="molecule type" value="Genomic_DNA"/>
</dbReference>
<dbReference type="Pfam" id="PF00162">
    <property type="entry name" value="PGK"/>
    <property type="match status" value="1"/>
</dbReference>
<keyword evidence="5 12" id="KW-0808">Transferase</keyword>
<dbReference type="PANTHER" id="PTHR11406">
    <property type="entry name" value="PHOSPHOGLYCERATE KINASE"/>
    <property type="match status" value="1"/>
</dbReference>
<dbReference type="EC" id="2.7.2.3" evidence="12"/>
<protein>
    <recommendedName>
        <fullName evidence="12">Phosphoglycerate kinase</fullName>
        <ecNumber evidence="12">2.7.2.3</ecNumber>
    </recommendedName>
</protein>
<dbReference type="InterPro" id="IPR036043">
    <property type="entry name" value="Phosphoglycerate_kinase_sf"/>
</dbReference>